<protein>
    <submittedName>
        <fullName evidence="1">Uncharacterized protein</fullName>
    </submittedName>
</protein>
<reference evidence="1" key="2">
    <citation type="journal article" date="2015" name="Data Brief">
        <title>Shoot transcriptome of the giant reed, Arundo donax.</title>
        <authorList>
            <person name="Barrero R.A."/>
            <person name="Guerrero F.D."/>
            <person name="Moolhuijzen P."/>
            <person name="Goolsby J.A."/>
            <person name="Tidwell J."/>
            <person name="Bellgard S.E."/>
            <person name="Bellgard M.I."/>
        </authorList>
    </citation>
    <scope>NUCLEOTIDE SEQUENCE</scope>
    <source>
        <tissue evidence="1">Shoot tissue taken approximately 20 cm above the soil surface</tissue>
    </source>
</reference>
<dbReference type="AlphaFoldDB" id="A0A0A9BZY2"/>
<organism evidence="1">
    <name type="scientific">Arundo donax</name>
    <name type="common">Giant reed</name>
    <name type="synonym">Donax arundinaceus</name>
    <dbReference type="NCBI Taxonomy" id="35708"/>
    <lineage>
        <taxon>Eukaryota</taxon>
        <taxon>Viridiplantae</taxon>
        <taxon>Streptophyta</taxon>
        <taxon>Embryophyta</taxon>
        <taxon>Tracheophyta</taxon>
        <taxon>Spermatophyta</taxon>
        <taxon>Magnoliopsida</taxon>
        <taxon>Liliopsida</taxon>
        <taxon>Poales</taxon>
        <taxon>Poaceae</taxon>
        <taxon>PACMAD clade</taxon>
        <taxon>Arundinoideae</taxon>
        <taxon>Arundineae</taxon>
        <taxon>Arundo</taxon>
    </lineage>
</organism>
<sequence>MFSLARRGARKPLVMVKMSDASQYILRF</sequence>
<name>A0A0A9BZY2_ARUDO</name>
<proteinExistence type="predicted"/>
<evidence type="ECO:0000313" key="1">
    <source>
        <dbReference type="EMBL" id="JAD68881.1"/>
    </source>
</evidence>
<reference evidence="1" key="1">
    <citation type="submission" date="2014-09" db="EMBL/GenBank/DDBJ databases">
        <authorList>
            <person name="Magalhaes I.L.F."/>
            <person name="Oliveira U."/>
            <person name="Santos F.R."/>
            <person name="Vidigal T.H.D.A."/>
            <person name="Brescovit A.D."/>
            <person name="Santos A.J."/>
        </authorList>
    </citation>
    <scope>NUCLEOTIDE SEQUENCE</scope>
    <source>
        <tissue evidence="1">Shoot tissue taken approximately 20 cm above the soil surface</tissue>
    </source>
</reference>
<dbReference type="EMBL" id="GBRH01229014">
    <property type="protein sequence ID" value="JAD68881.1"/>
    <property type="molecule type" value="Transcribed_RNA"/>
</dbReference>
<accession>A0A0A9BZY2</accession>